<keyword evidence="1" id="KW-1133">Transmembrane helix</keyword>
<comment type="caution">
    <text evidence="3">The sequence shown here is derived from an EMBL/GenBank/DDBJ whole genome shotgun (WGS) entry which is preliminary data.</text>
</comment>
<accession>A0ABT1TX82</accession>
<gene>
    <name evidence="3" type="ORF">NP589_14695</name>
</gene>
<feature type="domain" description="Glycosyltransferase 2-like" evidence="2">
    <location>
        <begin position="15"/>
        <end position="143"/>
    </location>
</feature>
<evidence type="ECO:0000259" key="2">
    <source>
        <dbReference type="Pfam" id="PF00535"/>
    </source>
</evidence>
<dbReference type="Pfam" id="PF00535">
    <property type="entry name" value="Glycos_transf_2"/>
    <property type="match status" value="1"/>
</dbReference>
<dbReference type="Gene3D" id="3.90.550.10">
    <property type="entry name" value="Spore Coat Polysaccharide Biosynthesis Protein SpsA, Chain A"/>
    <property type="match status" value="1"/>
</dbReference>
<organism evidence="3 4">
    <name type="scientific">Methylomonas rosea</name>
    <dbReference type="NCBI Taxonomy" id="2952227"/>
    <lineage>
        <taxon>Bacteria</taxon>
        <taxon>Pseudomonadati</taxon>
        <taxon>Pseudomonadota</taxon>
        <taxon>Gammaproteobacteria</taxon>
        <taxon>Methylococcales</taxon>
        <taxon>Methylococcaceae</taxon>
        <taxon>Methylomonas</taxon>
    </lineage>
</organism>
<reference evidence="3 4" key="1">
    <citation type="submission" date="2022-07" db="EMBL/GenBank/DDBJ databases">
        <title>Methylomonas rivi sp. nov., Methylomonas rosea sp. nov., Methylomonas aureus sp. nov. and Methylomonas subterranea sp. nov., four novel methanotrophs isolated from a freshwater creek and the deep terrestrial subsurface.</title>
        <authorList>
            <person name="Abin C."/>
            <person name="Sankaranarayanan K."/>
            <person name="Garner C."/>
            <person name="Sindelar R."/>
            <person name="Kotary K."/>
            <person name="Garner R."/>
            <person name="Barclay S."/>
            <person name="Lawson P."/>
            <person name="Krumholz L."/>
        </authorList>
    </citation>
    <scope>NUCLEOTIDE SEQUENCE [LARGE SCALE GENOMIC DNA]</scope>
    <source>
        <strain evidence="3 4">WSC-7</strain>
    </source>
</reference>
<dbReference type="Proteomes" id="UP001524570">
    <property type="component" value="Unassembled WGS sequence"/>
</dbReference>
<dbReference type="InterPro" id="IPR029044">
    <property type="entry name" value="Nucleotide-diphossugar_trans"/>
</dbReference>
<dbReference type="InterPro" id="IPR001173">
    <property type="entry name" value="Glyco_trans_2-like"/>
</dbReference>
<protein>
    <submittedName>
        <fullName evidence="3">Glycosyltransferase</fullName>
    </submittedName>
</protein>
<dbReference type="EMBL" id="JANIBL010000047">
    <property type="protein sequence ID" value="MCQ8118683.1"/>
    <property type="molecule type" value="Genomic_DNA"/>
</dbReference>
<keyword evidence="1" id="KW-0472">Membrane</keyword>
<proteinExistence type="predicted"/>
<evidence type="ECO:0000256" key="1">
    <source>
        <dbReference type="SAM" id="Phobius"/>
    </source>
</evidence>
<evidence type="ECO:0000313" key="3">
    <source>
        <dbReference type="EMBL" id="MCQ8118683.1"/>
    </source>
</evidence>
<feature type="transmembrane region" description="Helical" evidence="1">
    <location>
        <begin position="297"/>
        <end position="315"/>
    </location>
</feature>
<sequence>MTTSIEWNNNVLAPVLITYNREKCLKSTLQKFISAGLVGIELCVLDNASTDNTSSVVADFQKIWPALKYHKNKYNIGGNGNILRAIEITDSEYCWIIGDDDDWHLQFINELIEVLSSQDADIIRLGWLVDDLNKGKYVPAMDLARTEPLFFASISMISATIIRRNIAAAHLPSAYMNIGDAYPQLVSTMLSMQDQPLMVYSTRNDLMTHTPNTAPGYYFGDLEWYAGWFRTSRFLQDKKLRIKFIGEITQYMTRDRSNKNGCLWLVKVALNYKAQGINQFNYLLSMMAYGDGWRGRIFLVLLAYCLMPGYLAGGLRRFYRKLYKLPERTLTVDRSRL</sequence>
<name>A0ABT1TX82_9GAMM</name>
<keyword evidence="4" id="KW-1185">Reference proteome</keyword>
<keyword evidence="1" id="KW-0812">Transmembrane</keyword>
<evidence type="ECO:0000313" key="4">
    <source>
        <dbReference type="Proteomes" id="UP001524570"/>
    </source>
</evidence>
<dbReference type="CDD" id="cd00761">
    <property type="entry name" value="Glyco_tranf_GTA_type"/>
    <property type="match status" value="1"/>
</dbReference>
<dbReference type="SUPFAM" id="SSF53448">
    <property type="entry name" value="Nucleotide-diphospho-sugar transferases"/>
    <property type="match status" value="1"/>
</dbReference>
<dbReference type="RefSeq" id="WP_256607665.1">
    <property type="nucleotide sequence ID" value="NZ_JANIBL010000047.1"/>
</dbReference>